<proteinExistence type="predicted"/>
<dbReference type="OrthoDB" id="3247418at2759"/>
<dbReference type="STRING" id="1314777.A0A164WGI5"/>
<feature type="non-terminal residue" evidence="1">
    <location>
        <position position="1"/>
    </location>
</feature>
<keyword evidence="2" id="KW-1185">Reference proteome</keyword>
<reference evidence="1 2" key="1">
    <citation type="journal article" date="2016" name="Mol. Biol. Evol.">
        <title>Comparative Genomics of Early-Diverging Mushroom-Forming Fungi Provides Insights into the Origins of Lignocellulose Decay Capabilities.</title>
        <authorList>
            <person name="Nagy L.G."/>
            <person name="Riley R."/>
            <person name="Tritt A."/>
            <person name="Adam C."/>
            <person name="Daum C."/>
            <person name="Floudas D."/>
            <person name="Sun H."/>
            <person name="Yadav J.S."/>
            <person name="Pangilinan J."/>
            <person name="Larsson K.H."/>
            <person name="Matsuura K."/>
            <person name="Barry K."/>
            <person name="Labutti K."/>
            <person name="Kuo R."/>
            <person name="Ohm R.A."/>
            <person name="Bhattacharya S.S."/>
            <person name="Shirouzu T."/>
            <person name="Yoshinaga Y."/>
            <person name="Martin F.M."/>
            <person name="Grigoriev I.V."/>
            <person name="Hibbett D.S."/>
        </authorList>
    </citation>
    <scope>NUCLEOTIDE SEQUENCE [LARGE SCALE GENOMIC DNA]</scope>
    <source>
        <strain evidence="1 2">HHB9708</strain>
    </source>
</reference>
<accession>A0A164WGI5</accession>
<dbReference type="EMBL" id="KV419402">
    <property type="protein sequence ID" value="KZS95025.1"/>
    <property type="molecule type" value="Genomic_DNA"/>
</dbReference>
<protein>
    <recommendedName>
        <fullName evidence="3">DUF4218 domain-containing protein</fullName>
    </recommendedName>
</protein>
<dbReference type="PANTHER" id="PTHR46579">
    <property type="entry name" value="F5/8 TYPE C DOMAIN-CONTAINING PROTEIN-RELATED"/>
    <property type="match status" value="1"/>
</dbReference>
<name>A0A164WGI5_9AGAM</name>
<evidence type="ECO:0008006" key="3">
    <source>
        <dbReference type="Google" id="ProtNLM"/>
    </source>
</evidence>
<dbReference type="AlphaFoldDB" id="A0A164WGI5"/>
<evidence type="ECO:0000313" key="2">
    <source>
        <dbReference type="Proteomes" id="UP000076722"/>
    </source>
</evidence>
<gene>
    <name evidence="1" type="ORF">SISNIDRAFT_409168</name>
</gene>
<evidence type="ECO:0000313" key="1">
    <source>
        <dbReference type="EMBL" id="KZS95025.1"/>
    </source>
</evidence>
<sequence length="169" mass="19536">QTLKAIWEDQKTITTPSWLGRAPKQAGSAAQGKLKADEWRSFCCVTLVFSLNRLWGNGTDRYREMLDHFMELVNMVNMAHFQELNEATIESYRLSTIAYLTGIKSLFPDQTLVPNHHASMHLPELFRRFGPVHAWRTFAFERYNGMMQSINHNSRIGMSFFFRAGVSVM</sequence>
<dbReference type="Proteomes" id="UP000076722">
    <property type="component" value="Unassembled WGS sequence"/>
</dbReference>
<dbReference type="PANTHER" id="PTHR46579:SF1">
    <property type="entry name" value="F5_8 TYPE C DOMAIN-CONTAINING PROTEIN"/>
    <property type="match status" value="1"/>
</dbReference>
<organism evidence="1 2">
    <name type="scientific">Sistotremastrum niveocremeum HHB9708</name>
    <dbReference type="NCBI Taxonomy" id="1314777"/>
    <lineage>
        <taxon>Eukaryota</taxon>
        <taxon>Fungi</taxon>
        <taxon>Dikarya</taxon>
        <taxon>Basidiomycota</taxon>
        <taxon>Agaricomycotina</taxon>
        <taxon>Agaricomycetes</taxon>
        <taxon>Sistotremastrales</taxon>
        <taxon>Sistotremastraceae</taxon>
        <taxon>Sertulicium</taxon>
        <taxon>Sertulicium niveocremeum</taxon>
    </lineage>
</organism>